<dbReference type="PANTHER" id="PTHR36154:SF1">
    <property type="entry name" value="DNA-BINDING TRANSCRIPTIONAL ACTIVATOR ALPA"/>
    <property type="match status" value="1"/>
</dbReference>
<keyword evidence="3" id="KW-1185">Reference proteome</keyword>
<organism evidence="2 3">
    <name type="scientific">Steroidobacter gossypii</name>
    <dbReference type="NCBI Taxonomy" id="2805490"/>
    <lineage>
        <taxon>Bacteria</taxon>
        <taxon>Pseudomonadati</taxon>
        <taxon>Pseudomonadota</taxon>
        <taxon>Gammaproteobacteria</taxon>
        <taxon>Steroidobacterales</taxon>
        <taxon>Steroidobacteraceae</taxon>
        <taxon>Steroidobacter</taxon>
    </lineage>
</organism>
<dbReference type="Gene3D" id="1.10.238.160">
    <property type="match status" value="1"/>
</dbReference>
<dbReference type="SUPFAM" id="SSF46955">
    <property type="entry name" value="Putative DNA-binding domain"/>
    <property type="match status" value="1"/>
</dbReference>
<name>A0ABS1X1Q6_9GAMM</name>
<evidence type="ECO:0000313" key="3">
    <source>
        <dbReference type="Proteomes" id="UP000661077"/>
    </source>
</evidence>
<sequence>MTGQDEARALAGRPSASITPAQPEVQQDAPRATPIRMLRLSQVAAITGLSKTKIYQLQIQGDFPMRVQLSPRRVAWVESEVQAWLAARITSSTPLIER</sequence>
<feature type="region of interest" description="Disordered" evidence="1">
    <location>
        <begin position="1"/>
        <end position="31"/>
    </location>
</feature>
<dbReference type="Pfam" id="PF05930">
    <property type="entry name" value="Phage_AlpA"/>
    <property type="match status" value="1"/>
</dbReference>
<proteinExistence type="predicted"/>
<dbReference type="InterPro" id="IPR009061">
    <property type="entry name" value="DNA-bd_dom_put_sf"/>
</dbReference>
<dbReference type="Proteomes" id="UP000661077">
    <property type="component" value="Unassembled WGS sequence"/>
</dbReference>
<gene>
    <name evidence="2" type="ORF">JM946_20530</name>
</gene>
<dbReference type="InterPro" id="IPR010260">
    <property type="entry name" value="AlpA"/>
</dbReference>
<dbReference type="PANTHER" id="PTHR36154">
    <property type="entry name" value="DNA-BINDING TRANSCRIPTIONAL ACTIVATOR ALPA"/>
    <property type="match status" value="1"/>
</dbReference>
<dbReference type="EMBL" id="JAEVLS010000005">
    <property type="protein sequence ID" value="MBM0107129.1"/>
    <property type="molecule type" value="Genomic_DNA"/>
</dbReference>
<comment type="caution">
    <text evidence="2">The sequence shown here is derived from an EMBL/GenBank/DDBJ whole genome shotgun (WGS) entry which is preliminary data.</text>
</comment>
<evidence type="ECO:0000256" key="1">
    <source>
        <dbReference type="SAM" id="MobiDB-lite"/>
    </source>
</evidence>
<reference evidence="2 3" key="1">
    <citation type="journal article" date="2021" name="Int. J. Syst. Evol. Microbiol.">
        <title>Steroidobacter gossypii sp. nov., isolated from soil of cotton cropping field.</title>
        <authorList>
            <person name="Huang R."/>
            <person name="Yang S."/>
            <person name="Zhen C."/>
            <person name="Liu W."/>
        </authorList>
    </citation>
    <scope>NUCLEOTIDE SEQUENCE [LARGE SCALE GENOMIC DNA]</scope>
    <source>
        <strain evidence="2 3">S1-65</strain>
    </source>
</reference>
<dbReference type="InterPro" id="IPR052931">
    <property type="entry name" value="Prophage_regulatory_activator"/>
</dbReference>
<protein>
    <submittedName>
        <fullName evidence="2">AlpA family phage regulatory protein</fullName>
    </submittedName>
</protein>
<evidence type="ECO:0000313" key="2">
    <source>
        <dbReference type="EMBL" id="MBM0107129.1"/>
    </source>
</evidence>
<accession>A0ABS1X1Q6</accession>